<evidence type="ECO:0000313" key="3">
    <source>
        <dbReference type="Proteomes" id="UP001254813"/>
    </source>
</evidence>
<proteinExistence type="predicted"/>
<dbReference type="SUPFAM" id="SSF53474">
    <property type="entry name" value="alpha/beta-Hydrolases"/>
    <property type="match status" value="1"/>
</dbReference>
<dbReference type="Proteomes" id="UP001254813">
    <property type="component" value="Unassembled WGS sequence"/>
</dbReference>
<dbReference type="GO" id="GO:0016787">
    <property type="term" value="F:hydrolase activity"/>
    <property type="evidence" value="ECO:0007669"/>
    <property type="project" value="UniProtKB-KW"/>
</dbReference>
<dbReference type="Pfam" id="PF12697">
    <property type="entry name" value="Abhydrolase_6"/>
    <property type="match status" value="1"/>
</dbReference>
<dbReference type="RefSeq" id="WP_310929282.1">
    <property type="nucleotide sequence ID" value="NZ_JAMQOQ010000003.1"/>
</dbReference>
<dbReference type="InterPro" id="IPR000073">
    <property type="entry name" value="AB_hydrolase_1"/>
</dbReference>
<gene>
    <name evidence="2" type="ORF">NDI79_14615</name>
</gene>
<comment type="caution">
    <text evidence="2">The sequence shown here is derived from an EMBL/GenBank/DDBJ whole genome shotgun (WGS) entry which is preliminary data.</text>
</comment>
<reference evidence="2 3" key="1">
    <citation type="submission" date="2022-06" db="EMBL/GenBank/DDBJ databases">
        <title>Halogeometricum sp. a new haloarchaeum isolate from saline soil.</title>
        <authorList>
            <person name="Strakova D."/>
            <person name="Galisteo C."/>
            <person name="Sanchez-Porro C."/>
            <person name="Ventosa A."/>
        </authorList>
    </citation>
    <scope>NUCLEOTIDE SEQUENCE [LARGE SCALE GENOMIC DNA]</scope>
    <source>
        <strain evidence="3">S3BR25-2</strain>
    </source>
</reference>
<dbReference type="EMBL" id="JAMQOQ010000003">
    <property type="protein sequence ID" value="MDS0295401.1"/>
    <property type="molecule type" value="Genomic_DNA"/>
</dbReference>
<dbReference type="InterPro" id="IPR029058">
    <property type="entry name" value="AB_hydrolase_fold"/>
</dbReference>
<evidence type="ECO:0000259" key="1">
    <source>
        <dbReference type="Pfam" id="PF12697"/>
    </source>
</evidence>
<dbReference type="InterPro" id="IPR050266">
    <property type="entry name" value="AB_hydrolase_sf"/>
</dbReference>
<sequence>METITSTDSTAIAYDRTGGGPPLVLVHGTTADHSTWADVRPFLTDHFTVYAMDRRGRGKSGDAEAYALECEAEDVVSVVDSIDEPVDLLGHSYGGLCALEAALRTDGLRRLVLYEPEVTAEATPDDERALAEIRNAIDAGDQDEALVVFYREIARLSAAEIEHLQSLPTWSQRVDAVHTVLRELEAEYAYDFEPERFHGMTTPTLLLVGEESPPLMHKNAETIHEAVHESRIAILENQQHLAYRMAPERFAEELLAFLTEGT</sequence>
<protein>
    <submittedName>
        <fullName evidence="2">Alpha/beta hydrolase</fullName>
    </submittedName>
</protein>
<dbReference type="Gene3D" id="3.40.50.1820">
    <property type="entry name" value="alpha/beta hydrolase"/>
    <property type="match status" value="1"/>
</dbReference>
<accession>A0ABU2G4I7</accession>
<evidence type="ECO:0000313" key="2">
    <source>
        <dbReference type="EMBL" id="MDS0295401.1"/>
    </source>
</evidence>
<keyword evidence="2" id="KW-0378">Hydrolase</keyword>
<dbReference type="PANTHER" id="PTHR43798">
    <property type="entry name" value="MONOACYLGLYCEROL LIPASE"/>
    <property type="match status" value="1"/>
</dbReference>
<feature type="domain" description="AB hydrolase-1" evidence="1">
    <location>
        <begin position="23"/>
        <end position="252"/>
    </location>
</feature>
<name>A0ABU2G4I7_9EURY</name>
<keyword evidence="3" id="KW-1185">Reference proteome</keyword>
<organism evidence="2 3">
    <name type="scientific">Halogeometricum luteum</name>
    <dbReference type="NCBI Taxonomy" id="2950537"/>
    <lineage>
        <taxon>Archaea</taxon>
        <taxon>Methanobacteriati</taxon>
        <taxon>Methanobacteriota</taxon>
        <taxon>Stenosarchaea group</taxon>
        <taxon>Halobacteria</taxon>
        <taxon>Halobacteriales</taxon>
        <taxon>Haloferacaceae</taxon>
        <taxon>Halogeometricum</taxon>
    </lineage>
</organism>